<dbReference type="Pfam" id="PF17921">
    <property type="entry name" value="Integrase_H2C2"/>
    <property type="match status" value="1"/>
</dbReference>
<reference evidence="5" key="1">
    <citation type="journal article" date="2022" name="Int. J. Mol. Sci.">
        <title>Draft Genome of Tanacetum Coccineum: Genomic Comparison of Closely Related Tanacetum-Family Plants.</title>
        <authorList>
            <person name="Yamashiro T."/>
            <person name="Shiraishi A."/>
            <person name="Nakayama K."/>
            <person name="Satake H."/>
        </authorList>
    </citation>
    <scope>NUCLEOTIDE SEQUENCE</scope>
</reference>
<sequence length="882" mass="99823">MMMVMMTVGVWWGDSEVVVMERMSGGAWSRGSDRSIDEEYIWSSPERVAGKLFRRCQNEEEHLNHLEKVLQVMKEHSLFAKMSKCHFGVNKVEYLGHFITSEGVVTDPTKIEAMVNWPVPQTVKQLRGFLGLTGYYRRFIRHYAILSKPLTRLLKKNAFEWDESAQIAFTELKQAMTQTPVLALPNFQKTFTVETDASGLGIGAVLQQEGHPIAYLSKTLSSKHQSLSTYEKEFLAVLLAVDKWRGYLMDRHFKIKTDHFSLKYLLDQRLTTPFQAKWLPKLLGFDYEISYKKGSENIVADALSRVEGSAELNSLILSTITSDLLQKVKDSYVQDSGIQEKIKQLIDGTYSGNKYTWEGAILKRKGKVVVGGDEMLRTTIIKHFHADAIGGHSGTNVTGHKIGTLFYWKGMHKGVKKFIRECDVCQKQKPDLCAYPGLLQPLPIPERVWSEISMDFIVGLPKSQGNHPYTASSVAQVFFGYVYKIHDSKSSIVLYRDAIFLSNFWKSLFKLLKVELKMSTAYHPQTDGQTKVVNKCLECFLRCMSGERPKEWVQWLPLAEFWYNTNKHSSINVTPFEVVYGQTPPLHTPYLAGESAVEVVDRTLQAREAAIEMLKFHLKRSQDKMKISRQNEGLRENLRGNANKMGILPHCGTDGLLSVEPEAILDRRIAKLNNKAAVYVLVKWATQNEENATWELYDDLVQRNEVYGYSQQPHDYLHNIEERVGGNKNKGWKLWKSPSAGCASSASSSTKGVKNENGGRLSTSGSADVELLFTVAALLWLELNQRILWLLRKNGMLFVFNLFSALFWLDVGEGKEVDLKECPRSKLRKLYAGEKKKGKFHHSSFLAGGATLAAGRLDVDNGTLEVCVPIREIANGGISLQK</sequence>
<feature type="domain" description="Integrase catalytic" evidence="4">
    <location>
        <begin position="426"/>
        <end position="583"/>
    </location>
</feature>
<dbReference type="InterPro" id="IPR023780">
    <property type="entry name" value="Chromo_domain"/>
</dbReference>
<dbReference type="InterPro" id="IPR001584">
    <property type="entry name" value="Integrase_cat-core"/>
</dbReference>
<dbReference type="Proteomes" id="UP001151760">
    <property type="component" value="Unassembled WGS sequence"/>
</dbReference>
<name>A0ABQ4YCB2_9ASTR</name>
<dbReference type="CDD" id="cd09274">
    <property type="entry name" value="RNase_HI_RT_Ty3"/>
    <property type="match status" value="1"/>
</dbReference>
<dbReference type="SUPFAM" id="SSF56672">
    <property type="entry name" value="DNA/RNA polymerases"/>
    <property type="match status" value="1"/>
</dbReference>
<dbReference type="InterPro" id="IPR036397">
    <property type="entry name" value="RNaseH_sf"/>
</dbReference>
<keyword evidence="1" id="KW-0511">Multifunctional enzyme</keyword>
<gene>
    <name evidence="5" type="ORF">Tco_0707431</name>
</gene>
<evidence type="ECO:0000256" key="1">
    <source>
        <dbReference type="ARBA" id="ARBA00023268"/>
    </source>
</evidence>
<feature type="region of interest" description="Disordered" evidence="2">
    <location>
        <begin position="742"/>
        <end position="761"/>
    </location>
</feature>
<dbReference type="PANTHER" id="PTHR37984">
    <property type="entry name" value="PROTEIN CBG26694"/>
    <property type="match status" value="1"/>
</dbReference>
<dbReference type="InterPro" id="IPR016197">
    <property type="entry name" value="Chromo-like_dom_sf"/>
</dbReference>
<evidence type="ECO:0000313" key="5">
    <source>
        <dbReference type="EMBL" id="GJS74590.1"/>
    </source>
</evidence>
<dbReference type="InterPro" id="IPR050951">
    <property type="entry name" value="Retrovirus_Pol_polyprotein"/>
</dbReference>
<keyword evidence="6" id="KW-1185">Reference proteome</keyword>
<dbReference type="PANTHER" id="PTHR37984:SF5">
    <property type="entry name" value="PROTEIN NYNRIN-LIKE"/>
    <property type="match status" value="1"/>
</dbReference>
<dbReference type="PROSITE" id="PS50994">
    <property type="entry name" value="INTEGRASE"/>
    <property type="match status" value="1"/>
</dbReference>
<evidence type="ECO:0000259" key="3">
    <source>
        <dbReference type="PROSITE" id="PS50013"/>
    </source>
</evidence>
<accession>A0ABQ4YCB2</accession>
<dbReference type="SUPFAM" id="SSF54160">
    <property type="entry name" value="Chromo domain-like"/>
    <property type="match status" value="1"/>
</dbReference>
<dbReference type="SUPFAM" id="SSF53098">
    <property type="entry name" value="Ribonuclease H-like"/>
    <property type="match status" value="1"/>
</dbReference>
<dbReference type="Gene3D" id="3.30.420.10">
    <property type="entry name" value="Ribonuclease H-like superfamily/Ribonuclease H"/>
    <property type="match status" value="1"/>
</dbReference>
<dbReference type="Gene3D" id="1.10.340.70">
    <property type="match status" value="1"/>
</dbReference>
<dbReference type="InterPro" id="IPR012337">
    <property type="entry name" value="RNaseH-like_sf"/>
</dbReference>
<proteinExistence type="predicted"/>
<dbReference type="InterPro" id="IPR041577">
    <property type="entry name" value="RT_RNaseH_2"/>
</dbReference>
<evidence type="ECO:0000259" key="4">
    <source>
        <dbReference type="PROSITE" id="PS50994"/>
    </source>
</evidence>
<dbReference type="Pfam" id="PF00385">
    <property type="entry name" value="Chromo"/>
    <property type="match status" value="1"/>
</dbReference>
<dbReference type="PROSITE" id="PS50013">
    <property type="entry name" value="CHROMO_2"/>
    <property type="match status" value="1"/>
</dbReference>
<feature type="domain" description="Chromo" evidence="3">
    <location>
        <begin position="659"/>
        <end position="721"/>
    </location>
</feature>
<dbReference type="InterPro" id="IPR000953">
    <property type="entry name" value="Chromo/chromo_shadow_dom"/>
</dbReference>
<comment type="caution">
    <text evidence="5">The sequence shown here is derived from an EMBL/GenBank/DDBJ whole genome shotgun (WGS) entry which is preliminary data.</text>
</comment>
<dbReference type="Pfam" id="PF17919">
    <property type="entry name" value="RT_RNaseH_2"/>
    <property type="match status" value="1"/>
</dbReference>
<organism evidence="5 6">
    <name type="scientific">Tanacetum coccineum</name>
    <dbReference type="NCBI Taxonomy" id="301880"/>
    <lineage>
        <taxon>Eukaryota</taxon>
        <taxon>Viridiplantae</taxon>
        <taxon>Streptophyta</taxon>
        <taxon>Embryophyta</taxon>
        <taxon>Tracheophyta</taxon>
        <taxon>Spermatophyta</taxon>
        <taxon>Magnoliopsida</taxon>
        <taxon>eudicotyledons</taxon>
        <taxon>Gunneridae</taxon>
        <taxon>Pentapetalae</taxon>
        <taxon>asterids</taxon>
        <taxon>campanulids</taxon>
        <taxon>Asterales</taxon>
        <taxon>Asteraceae</taxon>
        <taxon>Asteroideae</taxon>
        <taxon>Anthemideae</taxon>
        <taxon>Anthemidinae</taxon>
        <taxon>Tanacetum</taxon>
    </lineage>
</organism>
<dbReference type="InterPro" id="IPR043502">
    <property type="entry name" value="DNA/RNA_pol_sf"/>
</dbReference>
<dbReference type="InterPro" id="IPR041588">
    <property type="entry name" value="Integrase_H2C2"/>
</dbReference>
<dbReference type="EMBL" id="BQNB010010241">
    <property type="protein sequence ID" value="GJS74590.1"/>
    <property type="molecule type" value="Genomic_DNA"/>
</dbReference>
<dbReference type="Gene3D" id="3.30.70.270">
    <property type="match status" value="2"/>
</dbReference>
<evidence type="ECO:0000313" key="6">
    <source>
        <dbReference type="Proteomes" id="UP001151760"/>
    </source>
</evidence>
<reference evidence="5" key="2">
    <citation type="submission" date="2022-01" db="EMBL/GenBank/DDBJ databases">
        <authorList>
            <person name="Yamashiro T."/>
            <person name="Shiraishi A."/>
            <person name="Satake H."/>
            <person name="Nakayama K."/>
        </authorList>
    </citation>
    <scope>NUCLEOTIDE SEQUENCE</scope>
</reference>
<dbReference type="InterPro" id="IPR043128">
    <property type="entry name" value="Rev_trsase/Diguanyl_cyclase"/>
</dbReference>
<evidence type="ECO:0000256" key="2">
    <source>
        <dbReference type="SAM" id="MobiDB-lite"/>
    </source>
</evidence>
<protein>
    <submittedName>
        <fullName evidence="5">Mitochondrial protein</fullName>
    </submittedName>
</protein>